<sequence>MKGYIKADTFISYESDYMSFSYENSTKAFSFNWKEGRWNYCRSKVTYIPAERNLVAAIPNWFQVKFNDDNIRDFMADWEAARQATTNDLSVLNLGVSYHYDANSKSDKVQVVDGVTLDFTNTSSGLQSVIPLYVHLNYCINNKENFSSIEHSAEYQYLSEVLYEELFRKENKGDDRPSIIGKAYAGVKIYKEWFLFQTQEYADEFRSIYDQYTKTSFCDIFLEEPEANLFPPTQANLVEWLLEINKGEQPNNLFIATHSPYILGAFMEKKDIAMTLLYTRMSEEQMIVKTATEQDIQDIYDYGVDAFFNIESLG</sequence>
<evidence type="ECO:0000313" key="1">
    <source>
        <dbReference type="EMBL" id="MBE6269342.1"/>
    </source>
</evidence>
<keyword evidence="1" id="KW-0067">ATP-binding</keyword>
<comment type="caution">
    <text evidence="1">The sequence shown here is derived from an EMBL/GenBank/DDBJ whole genome shotgun (WGS) entry which is preliminary data.</text>
</comment>
<reference evidence="1" key="1">
    <citation type="submission" date="2019-04" db="EMBL/GenBank/DDBJ databases">
        <title>Evolution of Biomass-Degrading Anaerobic Consortia Revealed by Metagenomics.</title>
        <authorList>
            <person name="Peng X."/>
        </authorList>
    </citation>
    <scope>NUCLEOTIDE SEQUENCE</scope>
    <source>
        <strain evidence="1">SIG140</strain>
    </source>
</reference>
<dbReference type="GO" id="GO:0005524">
    <property type="term" value="F:ATP binding"/>
    <property type="evidence" value="ECO:0007669"/>
    <property type="project" value="UniProtKB-KW"/>
</dbReference>
<dbReference type="Proteomes" id="UP000806522">
    <property type="component" value="Unassembled WGS sequence"/>
</dbReference>
<accession>A0A9D5S8S1</accession>
<gene>
    <name evidence="1" type="ORF">E7101_00075</name>
</gene>
<keyword evidence="1" id="KW-0547">Nucleotide-binding</keyword>
<name>A0A9D5S8S1_XYLRU</name>
<protein>
    <submittedName>
        <fullName evidence="1">ATP-binding protein</fullName>
    </submittedName>
</protein>
<dbReference type="AlphaFoldDB" id="A0A9D5S8S1"/>
<organism evidence="1 2">
    <name type="scientific">Xylanibacter ruminicola</name>
    <name type="common">Prevotella ruminicola</name>
    <dbReference type="NCBI Taxonomy" id="839"/>
    <lineage>
        <taxon>Bacteria</taxon>
        <taxon>Pseudomonadati</taxon>
        <taxon>Bacteroidota</taxon>
        <taxon>Bacteroidia</taxon>
        <taxon>Bacteroidales</taxon>
        <taxon>Prevotellaceae</taxon>
        <taxon>Xylanibacter</taxon>
    </lineage>
</organism>
<evidence type="ECO:0000313" key="2">
    <source>
        <dbReference type="Proteomes" id="UP000806522"/>
    </source>
</evidence>
<dbReference type="EMBL" id="SUYC01000001">
    <property type="protein sequence ID" value="MBE6269342.1"/>
    <property type="molecule type" value="Genomic_DNA"/>
</dbReference>
<proteinExistence type="predicted"/>